<evidence type="ECO:0000313" key="4">
    <source>
        <dbReference type="Proteomes" id="UP000050816"/>
    </source>
</evidence>
<reference evidence="3 4" key="1">
    <citation type="journal article" date="2015" name="Genome Announc.">
        <title>Expanding the biotechnology potential of lactobacilli through comparative genomics of 213 strains and associated genera.</title>
        <authorList>
            <person name="Sun Z."/>
            <person name="Harris H.M."/>
            <person name="McCann A."/>
            <person name="Guo C."/>
            <person name="Argimon S."/>
            <person name="Zhang W."/>
            <person name="Yang X."/>
            <person name="Jeffery I.B."/>
            <person name="Cooney J.C."/>
            <person name="Kagawa T.F."/>
            <person name="Liu W."/>
            <person name="Song Y."/>
            <person name="Salvetti E."/>
            <person name="Wrobel A."/>
            <person name="Rasinkangas P."/>
            <person name="Parkhill J."/>
            <person name="Rea M.C."/>
            <person name="O'Sullivan O."/>
            <person name="Ritari J."/>
            <person name="Douillard F.P."/>
            <person name="Paul Ross R."/>
            <person name="Yang R."/>
            <person name="Briner A.E."/>
            <person name="Felis G.E."/>
            <person name="de Vos W.M."/>
            <person name="Barrangou R."/>
            <person name="Klaenhammer T.R."/>
            <person name="Caufield P.W."/>
            <person name="Cui Y."/>
            <person name="Zhang H."/>
            <person name="O'Toole P.W."/>
        </authorList>
    </citation>
    <scope>NUCLEOTIDE SEQUENCE [LARGE SCALE GENOMIC DNA]</scope>
    <source>
        <strain evidence="3 4">DSM 15946</strain>
    </source>
</reference>
<name>A0A0R1U303_9LACO</name>
<keyword evidence="2" id="KW-1133">Transmembrane helix</keyword>
<dbReference type="AlphaFoldDB" id="A0A0R1U303"/>
<evidence type="ECO:0000256" key="2">
    <source>
        <dbReference type="SAM" id="Phobius"/>
    </source>
</evidence>
<sequence>MKFMVQAFNMNREQLTQTLEKLDNDFNRYAYLYAILEGNLLLQQAYSELKNQFNKKPEDFRERAVAEVNTTQRTNYAQKMEEIKQIRHQIDEANSYSYIKELVNQAKRNYLKMWKQSKAKAIILAIFTILLWFSGILLGALWTAAVIFFLGNKDDGQKNQKPEVPQTTYAELAKREERLNDKLATSINETQKEIWQAEYEKFCKLPENQELIEAAIARTQSYLAEFLALNFSNYQLFPAVYRDNRSLHDSLYFLQTGQASNWKDCAQLLAQQEFQQKQLAEVHNQTLNQQAMLNNQKEMINNQKQQLSNQQQMLINQQTQIEQLNDVNQNIQNLNKQIAQLSGTVRRHGVIQEAQMAAIIHKQSKEIFQAQRFHEQDLIRMQNSVKAITSSADYNTSYLASRIG</sequence>
<accession>A0A0R1U303</accession>
<dbReference type="PATRIC" id="fig|1423760.3.peg.1034"/>
<proteinExistence type="predicted"/>
<keyword evidence="1" id="KW-0175">Coiled coil</keyword>
<keyword evidence="2" id="KW-0472">Membrane</keyword>
<gene>
    <name evidence="3" type="ORF">FC43_GL001001</name>
</gene>
<feature type="coiled-coil region" evidence="1">
    <location>
        <begin position="290"/>
        <end position="344"/>
    </location>
</feature>
<organism evidence="3 4">
    <name type="scientific">Limosilactobacillus ingluviei DSM 15946</name>
    <dbReference type="NCBI Taxonomy" id="1423760"/>
    <lineage>
        <taxon>Bacteria</taxon>
        <taxon>Bacillati</taxon>
        <taxon>Bacillota</taxon>
        <taxon>Bacilli</taxon>
        <taxon>Lactobacillales</taxon>
        <taxon>Lactobacillaceae</taxon>
        <taxon>Limosilactobacillus</taxon>
    </lineage>
</organism>
<keyword evidence="2" id="KW-0812">Transmembrane</keyword>
<dbReference type="Proteomes" id="UP000050816">
    <property type="component" value="Unassembled WGS sequence"/>
</dbReference>
<feature type="transmembrane region" description="Helical" evidence="2">
    <location>
        <begin position="121"/>
        <end position="150"/>
    </location>
</feature>
<dbReference type="EMBL" id="AZFK01000088">
    <property type="protein sequence ID" value="KRL87686.1"/>
    <property type="molecule type" value="Genomic_DNA"/>
</dbReference>
<evidence type="ECO:0000313" key="3">
    <source>
        <dbReference type="EMBL" id="KRL87686.1"/>
    </source>
</evidence>
<evidence type="ECO:0000256" key="1">
    <source>
        <dbReference type="SAM" id="Coils"/>
    </source>
</evidence>
<comment type="caution">
    <text evidence="3">The sequence shown here is derived from an EMBL/GenBank/DDBJ whole genome shotgun (WGS) entry which is preliminary data.</text>
</comment>
<protein>
    <submittedName>
        <fullName evidence="3">Uncharacterized protein</fullName>
    </submittedName>
</protein>